<dbReference type="InterPro" id="IPR001451">
    <property type="entry name" value="Hexapep"/>
</dbReference>
<dbReference type="EC" id="2.3.1.-" evidence="1"/>
<comment type="caution">
    <text evidence="1">The sequence shown here is derived from an EMBL/GenBank/DDBJ whole genome shotgun (WGS) entry which is preliminary data.</text>
</comment>
<dbReference type="PANTHER" id="PTHR13061">
    <property type="entry name" value="DYNACTIN SUBUNIT P25"/>
    <property type="match status" value="1"/>
</dbReference>
<keyword evidence="1" id="KW-0012">Acyltransferase</keyword>
<dbReference type="Pfam" id="PF00132">
    <property type="entry name" value="Hexapep"/>
    <property type="match status" value="1"/>
</dbReference>
<sequence length="178" mass="18984">MTDINIISYGDKLPVLDQTVFVAPGARIIGRVVIGAYSSIWYNVVIRGDADEVRIGSGTNIQDGAVLHEDGGSPLIIGDNVTVAHHATLHGCHVRDGAMIGMGAIVLSGAVIGEHSVVGAGSLVLGGKEIPPHSLVMGSPARVVRELTPEDIDNFGKMARRYRDRVRYFLGEIENPDY</sequence>
<keyword evidence="1" id="KW-0808">Transferase</keyword>
<proteinExistence type="predicted"/>
<evidence type="ECO:0000313" key="2">
    <source>
        <dbReference type="Proteomes" id="UP000798488"/>
    </source>
</evidence>
<dbReference type="GO" id="GO:0016746">
    <property type="term" value="F:acyltransferase activity"/>
    <property type="evidence" value="ECO:0007669"/>
    <property type="project" value="UniProtKB-KW"/>
</dbReference>
<dbReference type="InterPro" id="IPR011004">
    <property type="entry name" value="Trimer_LpxA-like_sf"/>
</dbReference>
<name>A0A9D3AX78_9FIRM</name>
<keyword evidence="2" id="KW-1185">Reference proteome</keyword>
<evidence type="ECO:0000313" key="1">
    <source>
        <dbReference type="EMBL" id="KAF1084116.1"/>
    </source>
</evidence>
<protein>
    <submittedName>
        <fullName evidence="1">Acetyltransferase EpsM</fullName>
        <ecNumber evidence="1">2.3.1.-</ecNumber>
    </submittedName>
</protein>
<dbReference type="RefSeq" id="WP_161823047.1">
    <property type="nucleotide sequence ID" value="NZ_LSRS01000007.1"/>
</dbReference>
<dbReference type="InterPro" id="IPR050484">
    <property type="entry name" value="Transf_Hexapept/Carb_Anhydrase"/>
</dbReference>
<reference evidence="1" key="1">
    <citation type="submission" date="2016-02" db="EMBL/GenBank/DDBJ databases">
        <title>Draft Genome Sequence of Sporotomaculum syntrophicum Strain FB, a Syntrophic Benzoate Degrader.</title>
        <authorList>
            <person name="Nobu M.K."/>
            <person name="Narihiro T."/>
            <person name="Qiu Y.-L."/>
            <person name="Ohashi A."/>
            <person name="Liu W.-T."/>
            <person name="Yuji S."/>
        </authorList>
    </citation>
    <scope>NUCLEOTIDE SEQUENCE</scope>
    <source>
        <strain evidence="1">FB</strain>
    </source>
</reference>
<dbReference type="PANTHER" id="PTHR13061:SF29">
    <property type="entry name" value="GAMMA CARBONIC ANHYDRASE-LIKE 1, MITOCHONDRIAL-RELATED"/>
    <property type="match status" value="1"/>
</dbReference>
<dbReference type="Gene3D" id="2.160.10.10">
    <property type="entry name" value="Hexapeptide repeat proteins"/>
    <property type="match status" value="1"/>
</dbReference>
<accession>A0A9D3AX78</accession>
<gene>
    <name evidence="1" type="primary">epsM</name>
    <name evidence="1" type="ORF">SPSYN_02768</name>
</gene>
<dbReference type="AlphaFoldDB" id="A0A9D3AX78"/>
<dbReference type="Proteomes" id="UP000798488">
    <property type="component" value="Unassembled WGS sequence"/>
</dbReference>
<dbReference type="CDD" id="cd04645">
    <property type="entry name" value="LbH_gamma_CA_like"/>
    <property type="match status" value="1"/>
</dbReference>
<dbReference type="EMBL" id="LSRS01000007">
    <property type="protein sequence ID" value="KAF1084116.1"/>
    <property type="molecule type" value="Genomic_DNA"/>
</dbReference>
<organism evidence="1 2">
    <name type="scientific">Sporotomaculum syntrophicum</name>
    <dbReference type="NCBI Taxonomy" id="182264"/>
    <lineage>
        <taxon>Bacteria</taxon>
        <taxon>Bacillati</taxon>
        <taxon>Bacillota</taxon>
        <taxon>Clostridia</taxon>
        <taxon>Eubacteriales</taxon>
        <taxon>Desulfallaceae</taxon>
        <taxon>Sporotomaculum</taxon>
    </lineage>
</organism>
<dbReference type="OrthoDB" id="9803036at2"/>
<dbReference type="SUPFAM" id="SSF51161">
    <property type="entry name" value="Trimeric LpxA-like enzymes"/>
    <property type="match status" value="1"/>
</dbReference>
<dbReference type="InterPro" id="IPR047324">
    <property type="entry name" value="LbH_gamma_CA-like"/>
</dbReference>